<dbReference type="AlphaFoldDB" id="A0A0F8Y196"/>
<gene>
    <name evidence="1" type="ORF">LCGC14_3150030</name>
</gene>
<evidence type="ECO:0000313" key="1">
    <source>
        <dbReference type="EMBL" id="KKK47949.1"/>
    </source>
</evidence>
<reference evidence="1" key="1">
    <citation type="journal article" date="2015" name="Nature">
        <title>Complex archaea that bridge the gap between prokaryotes and eukaryotes.</title>
        <authorList>
            <person name="Spang A."/>
            <person name="Saw J.H."/>
            <person name="Jorgensen S.L."/>
            <person name="Zaremba-Niedzwiedzka K."/>
            <person name="Martijn J."/>
            <person name="Lind A.E."/>
            <person name="van Eijk R."/>
            <person name="Schleper C."/>
            <person name="Guy L."/>
            <person name="Ettema T.J."/>
        </authorList>
    </citation>
    <scope>NUCLEOTIDE SEQUENCE</scope>
</reference>
<sequence>MTEGDEQLRAVLDGYATFLAERDLALPKHQPYLVRWVREFLRFARAHGGYTFEQTLDLFLAEIGGRAGVKPWQIQQAADAVRSHRACSRPNRPFPRCHALPALPTLPPADELPAPAPTRVDYPEATTSAVAALKAPLVFLADLSVRSHAHRLQVRHRLAPAPGLRLLL</sequence>
<comment type="caution">
    <text evidence="1">The sequence shown here is derived from an EMBL/GenBank/DDBJ whole genome shotgun (WGS) entry which is preliminary data.</text>
</comment>
<name>A0A0F8Y196_9ZZZZ</name>
<accession>A0A0F8Y196</accession>
<organism evidence="1">
    <name type="scientific">marine sediment metagenome</name>
    <dbReference type="NCBI Taxonomy" id="412755"/>
    <lineage>
        <taxon>unclassified sequences</taxon>
        <taxon>metagenomes</taxon>
        <taxon>ecological metagenomes</taxon>
    </lineage>
</organism>
<dbReference type="EMBL" id="LAZR01069312">
    <property type="protein sequence ID" value="KKK47949.1"/>
    <property type="molecule type" value="Genomic_DNA"/>
</dbReference>
<evidence type="ECO:0008006" key="2">
    <source>
        <dbReference type="Google" id="ProtNLM"/>
    </source>
</evidence>
<proteinExistence type="predicted"/>
<protein>
    <recommendedName>
        <fullName evidence="2">Integrase SAM-like N-terminal domain-containing protein</fullName>
    </recommendedName>
</protein>